<dbReference type="RefSeq" id="WP_143913892.1">
    <property type="nucleotide sequence ID" value="NZ_VLNT01000010.1"/>
</dbReference>
<dbReference type="PROSITE" id="PS50206">
    <property type="entry name" value="RHODANESE_3"/>
    <property type="match status" value="4"/>
</dbReference>
<dbReference type="EMBL" id="VLNT01000010">
    <property type="protein sequence ID" value="TSD62177.1"/>
    <property type="molecule type" value="Genomic_DNA"/>
</dbReference>
<dbReference type="PANTHER" id="PTHR43031">
    <property type="entry name" value="FAD-DEPENDENT OXIDOREDUCTASE"/>
    <property type="match status" value="1"/>
</dbReference>
<reference evidence="2 3" key="1">
    <citation type="submission" date="2019-07" db="EMBL/GenBank/DDBJ databases">
        <authorList>
            <person name="Zhao L.H."/>
        </authorList>
    </citation>
    <scope>NUCLEOTIDE SEQUENCE [LARGE SCALE GENOMIC DNA]</scope>
    <source>
        <strain evidence="2 3">Co35</strain>
    </source>
</reference>
<dbReference type="CDD" id="cd00158">
    <property type="entry name" value="RHOD"/>
    <property type="match status" value="1"/>
</dbReference>
<dbReference type="Proteomes" id="UP000316988">
    <property type="component" value="Unassembled WGS sequence"/>
</dbReference>
<dbReference type="OrthoDB" id="9800872at2"/>
<feature type="domain" description="Rhodanese" evidence="1">
    <location>
        <begin position="138"/>
        <end position="230"/>
    </location>
</feature>
<keyword evidence="2" id="KW-0808">Transferase</keyword>
<evidence type="ECO:0000313" key="3">
    <source>
        <dbReference type="Proteomes" id="UP000316988"/>
    </source>
</evidence>
<gene>
    <name evidence="2" type="ORF">FNM00_12525</name>
</gene>
<sequence>MSSIITAAQLRELLDTDSEIAVLDLRTPQERTTGHIARSSGVPLHDLEQRITRLVPRRHTPIVLASTRVLDERGAAILGDLGYTDVRLLPNGVDSWTEAGQRLYTGTNVLSKTLGEWIEETFGTSTVDPQTVQDWREEGRDVIVLDSRPHAEYVHHHIPGAYDTGGGAELAYRGLDTVPDPDTTIVVNCAGRTRGIVGAQSLVNTGITNPVYSLQNGTPAWEWAGLEIVRGEEKSLNAPVHVERHLLRWAADTLAEAEAEVLDSNQVDAWLRDTAHTTYVIDIRSPEEYAAGHLPGSHHVQGGQLIQTSDEHLAVQQSRVVLIDTEDHVRGASTVQWLRYLHRGPLAVHTYTPSGLTIESSDIPVPAVSTISGVELAELVGTATVVDLRSSNAYRRAHVPGSIHARREHLESIADGATPPLILVGDSSYLPHFAAAELTAPAAVLDGGIDAYPGELTAERPVHAGDIVDQTGPPPFGPERDAFYRAYFEWEYSLVPSSEGDPDFGFDRIATRTRLLR</sequence>
<dbReference type="SUPFAM" id="SSF52821">
    <property type="entry name" value="Rhodanese/Cell cycle control phosphatase"/>
    <property type="match status" value="4"/>
</dbReference>
<proteinExistence type="predicted"/>
<dbReference type="PANTHER" id="PTHR43031:SF1">
    <property type="entry name" value="PYRIDINE NUCLEOTIDE-DISULPHIDE OXIDOREDUCTASE"/>
    <property type="match status" value="1"/>
</dbReference>
<feature type="domain" description="Rhodanese" evidence="1">
    <location>
        <begin position="379"/>
        <end position="458"/>
    </location>
</feature>
<dbReference type="AlphaFoldDB" id="A0A554S736"/>
<evidence type="ECO:0000259" key="1">
    <source>
        <dbReference type="PROSITE" id="PS50206"/>
    </source>
</evidence>
<feature type="domain" description="Rhodanese" evidence="1">
    <location>
        <begin position="16"/>
        <end position="105"/>
    </location>
</feature>
<dbReference type="InterPro" id="IPR050229">
    <property type="entry name" value="GlpE_sulfurtransferase"/>
</dbReference>
<feature type="domain" description="Rhodanese" evidence="1">
    <location>
        <begin position="274"/>
        <end position="341"/>
    </location>
</feature>
<protein>
    <submittedName>
        <fullName evidence="2">Sulfurtransferase</fullName>
    </submittedName>
</protein>
<dbReference type="InterPro" id="IPR001763">
    <property type="entry name" value="Rhodanese-like_dom"/>
</dbReference>
<name>A0A554S736_9ACTN</name>
<evidence type="ECO:0000313" key="2">
    <source>
        <dbReference type="EMBL" id="TSD62177.1"/>
    </source>
</evidence>
<dbReference type="GO" id="GO:0016740">
    <property type="term" value="F:transferase activity"/>
    <property type="evidence" value="ECO:0007669"/>
    <property type="project" value="UniProtKB-KW"/>
</dbReference>
<dbReference type="Gene3D" id="3.40.250.10">
    <property type="entry name" value="Rhodanese-like domain"/>
    <property type="match status" value="4"/>
</dbReference>
<keyword evidence="3" id="KW-1185">Reference proteome</keyword>
<dbReference type="Pfam" id="PF00581">
    <property type="entry name" value="Rhodanese"/>
    <property type="match status" value="4"/>
</dbReference>
<dbReference type="InterPro" id="IPR036873">
    <property type="entry name" value="Rhodanese-like_dom_sf"/>
</dbReference>
<comment type="caution">
    <text evidence="2">The sequence shown here is derived from an EMBL/GenBank/DDBJ whole genome shotgun (WGS) entry which is preliminary data.</text>
</comment>
<dbReference type="SMART" id="SM00450">
    <property type="entry name" value="RHOD"/>
    <property type="match status" value="4"/>
</dbReference>
<organism evidence="2 3">
    <name type="scientific">Aeromicrobium piscarium</name>
    <dbReference type="NCBI Taxonomy" id="2590901"/>
    <lineage>
        <taxon>Bacteria</taxon>
        <taxon>Bacillati</taxon>
        <taxon>Actinomycetota</taxon>
        <taxon>Actinomycetes</taxon>
        <taxon>Propionibacteriales</taxon>
        <taxon>Nocardioidaceae</taxon>
        <taxon>Aeromicrobium</taxon>
    </lineage>
</organism>
<accession>A0A554S736</accession>